<dbReference type="InterPro" id="IPR008480">
    <property type="entry name" value="DUF761_pln"/>
</dbReference>
<evidence type="ECO:0000313" key="3">
    <source>
        <dbReference type="Proteomes" id="UP000436088"/>
    </source>
</evidence>
<sequence>MAKGMNKTMKQTQSLSQEPAVAYERAPGLSDFHFSFQHQQASLDRSPSYLQRVKSINLKSYFSPEKGHESFSHYAPEGRAEESEATQSDGRTLDEIYSQLNGENSHVARTKSDTKPASGEIPTKLPRKMKKSASVKSTFLHFEEDDIVEARRPATVREGKEKSTEEDEENNEVDAKADDFINKFKQQLKLQKLDSIIRYKEMVNRGSG</sequence>
<name>A0A6A2WTE7_HIBSY</name>
<evidence type="ECO:0000313" key="2">
    <source>
        <dbReference type="EMBL" id="KAE8658060.1"/>
    </source>
</evidence>
<dbReference type="PANTHER" id="PTHR33098">
    <property type="entry name" value="COTTON FIBER (DUF761)"/>
    <property type="match status" value="1"/>
</dbReference>
<dbReference type="Pfam" id="PF05553">
    <property type="entry name" value="DUF761"/>
    <property type="match status" value="1"/>
</dbReference>
<gene>
    <name evidence="2" type="ORF">F3Y22_tig00116975pilonHSYRG00149</name>
</gene>
<keyword evidence="3" id="KW-1185">Reference proteome</keyword>
<proteinExistence type="predicted"/>
<organism evidence="2 3">
    <name type="scientific">Hibiscus syriacus</name>
    <name type="common">Rose of Sharon</name>
    <dbReference type="NCBI Taxonomy" id="106335"/>
    <lineage>
        <taxon>Eukaryota</taxon>
        <taxon>Viridiplantae</taxon>
        <taxon>Streptophyta</taxon>
        <taxon>Embryophyta</taxon>
        <taxon>Tracheophyta</taxon>
        <taxon>Spermatophyta</taxon>
        <taxon>Magnoliopsida</taxon>
        <taxon>eudicotyledons</taxon>
        <taxon>Gunneridae</taxon>
        <taxon>Pentapetalae</taxon>
        <taxon>rosids</taxon>
        <taxon>malvids</taxon>
        <taxon>Malvales</taxon>
        <taxon>Malvaceae</taxon>
        <taxon>Malvoideae</taxon>
        <taxon>Hibiscus</taxon>
    </lineage>
</organism>
<feature type="region of interest" description="Disordered" evidence="1">
    <location>
        <begin position="150"/>
        <end position="174"/>
    </location>
</feature>
<accession>A0A6A2WTE7</accession>
<protein>
    <submittedName>
        <fullName evidence="2">Alkaline phytoceramidase (APHC)</fullName>
    </submittedName>
</protein>
<feature type="compositionally biased region" description="Basic and acidic residues" evidence="1">
    <location>
        <begin position="150"/>
        <end position="163"/>
    </location>
</feature>
<dbReference type="AlphaFoldDB" id="A0A6A2WTE7"/>
<dbReference type="PANTHER" id="PTHR33098:SF53">
    <property type="entry name" value="OS05G0540900 PROTEIN"/>
    <property type="match status" value="1"/>
</dbReference>
<comment type="caution">
    <text evidence="2">The sequence shown here is derived from an EMBL/GenBank/DDBJ whole genome shotgun (WGS) entry which is preliminary data.</text>
</comment>
<dbReference type="EMBL" id="VEPZ02001748">
    <property type="protein sequence ID" value="KAE8658060.1"/>
    <property type="molecule type" value="Genomic_DNA"/>
</dbReference>
<dbReference type="Proteomes" id="UP000436088">
    <property type="component" value="Unassembled WGS sequence"/>
</dbReference>
<feature type="compositionally biased region" description="Basic and acidic residues" evidence="1">
    <location>
        <begin position="65"/>
        <end position="82"/>
    </location>
</feature>
<feature type="region of interest" description="Disordered" evidence="1">
    <location>
        <begin position="61"/>
        <end position="132"/>
    </location>
</feature>
<reference evidence="2" key="1">
    <citation type="submission" date="2019-09" db="EMBL/GenBank/DDBJ databases">
        <title>Draft genome information of white flower Hibiscus syriacus.</title>
        <authorList>
            <person name="Kim Y.-M."/>
        </authorList>
    </citation>
    <scope>NUCLEOTIDE SEQUENCE [LARGE SCALE GENOMIC DNA]</scope>
    <source>
        <strain evidence="2">YM2019G1</strain>
    </source>
</reference>
<evidence type="ECO:0000256" key="1">
    <source>
        <dbReference type="SAM" id="MobiDB-lite"/>
    </source>
</evidence>